<keyword evidence="3" id="KW-1003">Cell membrane</keyword>
<dbReference type="Gene3D" id="3.40.50.300">
    <property type="entry name" value="P-loop containing nucleotide triphosphate hydrolases"/>
    <property type="match status" value="1"/>
</dbReference>
<evidence type="ECO:0000256" key="8">
    <source>
        <dbReference type="ARBA" id="ARBA00023065"/>
    </source>
</evidence>
<evidence type="ECO:0000256" key="6">
    <source>
        <dbReference type="ARBA" id="ARBA00022840"/>
    </source>
</evidence>
<dbReference type="PROSITE" id="PS50893">
    <property type="entry name" value="ABC_TRANSPORTER_2"/>
    <property type="match status" value="1"/>
</dbReference>
<evidence type="ECO:0000259" key="10">
    <source>
        <dbReference type="PROSITE" id="PS50893"/>
    </source>
</evidence>
<evidence type="ECO:0000256" key="2">
    <source>
        <dbReference type="ARBA" id="ARBA00022448"/>
    </source>
</evidence>
<keyword evidence="12" id="KW-1185">Reference proteome</keyword>
<organism evidence="11 12">
    <name type="scientific">Nesterenkonia halobia</name>
    <dbReference type="NCBI Taxonomy" id="37922"/>
    <lineage>
        <taxon>Bacteria</taxon>
        <taxon>Bacillati</taxon>
        <taxon>Actinomycetota</taxon>
        <taxon>Actinomycetes</taxon>
        <taxon>Micrococcales</taxon>
        <taxon>Micrococcaceae</taxon>
        <taxon>Nesterenkonia</taxon>
    </lineage>
</organism>
<gene>
    <name evidence="11" type="primary">cdtA</name>
    <name evidence="11" type="ORF">GCM10020260_14820</name>
</gene>
<dbReference type="InterPro" id="IPR017871">
    <property type="entry name" value="ABC_transporter-like_CS"/>
</dbReference>
<dbReference type="PANTHER" id="PTHR42771:SF2">
    <property type="entry name" value="IRON(3+)-HYDROXAMATE IMPORT ATP-BINDING PROTEIN FHUC"/>
    <property type="match status" value="1"/>
</dbReference>
<dbReference type="SMART" id="SM00382">
    <property type="entry name" value="AAA"/>
    <property type="match status" value="1"/>
</dbReference>
<keyword evidence="2" id="KW-0813">Transport</keyword>
<keyword evidence="7" id="KW-0408">Iron</keyword>
<evidence type="ECO:0000256" key="7">
    <source>
        <dbReference type="ARBA" id="ARBA00023004"/>
    </source>
</evidence>
<reference evidence="12" key="1">
    <citation type="journal article" date="2019" name="Int. J. Syst. Evol. Microbiol.">
        <title>The Global Catalogue of Microorganisms (GCM) 10K type strain sequencing project: providing services to taxonomists for standard genome sequencing and annotation.</title>
        <authorList>
            <consortium name="The Broad Institute Genomics Platform"/>
            <consortium name="The Broad Institute Genome Sequencing Center for Infectious Disease"/>
            <person name="Wu L."/>
            <person name="Ma J."/>
        </authorList>
    </citation>
    <scope>NUCLEOTIDE SEQUENCE [LARGE SCALE GENOMIC DNA]</scope>
    <source>
        <strain evidence="12">JCM 11483</strain>
    </source>
</reference>
<dbReference type="Pfam" id="PF00005">
    <property type="entry name" value="ABC_tran"/>
    <property type="match status" value="1"/>
</dbReference>
<dbReference type="Proteomes" id="UP001501736">
    <property type="component" value="Unassembled WGS sequence"/>
</dbReference>
<accession>A0ABP6RC52</accession>
<sequence length="292" mass="30953">MRNSTDQARSTPLDGRGVSVAYGARRVVHDVDVALRPGGVTALIGPNGSGKTTLLRGLCRLSDAEGEISLDDVDAASYSPRAFARRLTVLAQQRPTPTGLTVVDVVGFGRHPHRRRLSRVDPGGAEAVERAMALAGLEELAHQPVAELSGGQLQRVWLAACLAQQTDVLLLDEPTTFLDLKHQMSLLDLIRDLVDDHGLTIGVVLHDLEQAADIADHVVLLSEGEVVAAGAPTEVMTSDRLSRVYDVPVDVVEMPDGRLTVRARRTGRRAAASAARAEIAGAAGEEALAVPA</sequence>
<evidence type="ECO:0000256" key="4">
    <source>
        <dbReference type="ARBA" id="ARBA00022496"/>
    </source>
</evidence>
<evidence type="ECO:0000256" key="5">
    <source>
        <dbReference type="ARBA" id="ARBA00022741"/>
    </source>
</evidence>
<dbReference type="InterPro" id="IPR027417">
    <property type="entry name" value="P-loop_NTPase"/>
</dbReference>
<keyword evidence="6 11" id="KW-0067">ATP-binding</keyword>
<evidence type="ECO:0000256" key="3">
    <source>
        <dbReference type="ARBA" id="ARBA00022475"/>
    </source>
</evidence>
<proteinExistence type="predicted"/>
<dbReference type="PANTHER" id="PTHR42771">
    <property type="entry name" value="IRON(3+)-HYDROXAMATE IMPORT ATP-BINDING PROTEIN FHUC"/>
    <property type="match status" value="1"/>
</dbReference>
<dbReference type="CDD" id="cd03214">
    <property type="entry name" value="ABC_Iron-Siderophores_B12_Hemin"/>
    <property type="match status" value="1"/>
</dbReference>
<keyword evidence="5" id="KW-0547">Nucleotide-binding</keyword>
<protein>
    <submittedName>
        <fullName evidence="11">Siderophore ABC transporter ATP-binding protein CdtA</fullName>
    </submittedName>
</protein>
<evidence type="ECO:0000313" key="12">
    <source>
        <dbReference type="Proteomes" id="UP001501736"/>
    </source>
</evidence>
<evidence type="ECO:0000313" key="11">
    <source>
        <dbReference type="EMBL" id="GAA3284388.1"/>
    </source>
</evidence>
<keyword evidence="4" id="KW-0410">Iron transport</keyword>
<dbReference type="GO" id="GO:0005524">
    <property type="term" value="F:ATP binding"/>
    <property type="evidence" value="ECO:0007669"/>
    <property type="project" value="UniProtKB-KW"/>
</dbReference>
<keyword evidence="9" id="KW-0472">Membrane</keyword>
<dbReference type="InterPro" id="IPR051535">
    <property type="entry name" value="Siderophore_ABC-ATPase"/>
</dbReference>
<dbReference type="EMBL" id="BAAAYG010000005">
    <property type="protein sequence ID" value="GAA3284388.1"/>
    <property type="molecule type" value="Genomic_DNA"/>
</dbReference>
<comment type="subcellular location">
    <subcellularLocation>
        <location evidence="1">Cell membrane</location>
        <topology evidence="1">Peripheral membrane protein</topology>
    </subcellularLocation>
</comment>
<keyword evidence="8" id="KW-0406">Ion transport</keyword>
<evidence type="ECO:0000256" key="9">
    <source>
        <dbReference type="ARBA" id="ARBA00023136"/>
    </source>
</evidence>
<dbReference type="RefSeq" id="WP_344719815.1">
    <property type="nucleotide sequence ID" value="NZ_BAAAYG010000005.1"/>
</dbReference>
<evidence type="ECO:0000256" key="1">
    <source>
        <dbReference type="ARBA" id="ARBA00004202"/>
    </source>
</evidence>
<dbReference type="InterPro" id="IPR003439">
    <property type="entry name" value="ABC_transporter-like_ATP-bd"/>
</dbReference>
<dbReference type="PROSITE" id="PS00211">
    <property type="entry name" value="ABC_TRANSPORTER_1"/>
    <property type="match status" value="1"/>
</dbReference>
<comment type="caution">
    <text evidence="11">The sequence shown here is derived from an EMBL/GenBank/DDBJ whole genome shotgun (WGS) entry which is preliminary data.</text>
</comment>
<dbReference type="SUPFAM" id="SSF52540">
    <property type="entry name" value="P-loop containing nucleoside triphosphate hydrolases"/>
    <property type="match status" value="1"/>
</dbReference>
<dbReference type="InterPro" id="IPR003593">
    <property type="entry name" value="AAA+_ATPase"/>
</dbReference>
<name>A0ABP6RC52_9MICC</name>
<feature type="domain" description="ABC transporter" evidence="10">
    <location>
        <begin position="13"/>
        <end position="248"/>
    </location>
</feature>